<organism evidence="9 10">
    <name type="scientific">Streptococcus rupicaprae</name>
    <dbReference type="NCBI Taxonomy" id="759619"/>
    <lineage>
        <taxon>Bacteria</taxon>
        <taxon>Bacillati</taxon>
        <taxon>Bacillota</taxon>
        <taxon>Bacilli</taxon>
        <taxon>Lactobacillales</taxon>
        <taxon>Streptococcaceae</taxon>
        <taxon>Streptococcus</taxon>
    </lineage>
</organism>
<evidence type="ECO:0000256" key="5">
    <source>
        <dbReference type="ARBA" id="ARBA00022840"/>
    </source>
</evidence>
<dbReference type="Pfam" id="PF13086">
    <property type="entry name" value="AAA_11"/>
    <property type="match status" value="1"/>
</dbReference>
<evidence type="ECO:0008006" key="11">
    <source>
        <dbReference type="Google" id="ProtNLM"/>
    </source>
</evidence>
<feature type="domain" description="DNA2/NAM7 helicase-like C-terminal" evidence="8">
    <location>
        <begin position="882"/>
        <end position="984"/>
    </location>
</feature>
<dbReference type="InterPro" id="IPR041677">
    <property type="entry name" value="DNA2/NAM7_AAA_11"/>
</dbReference>
<evidence type="ECO:0000256" key="4">
    <source>
        <dbReference type="ARBA" id="ARBA00022806"/>
    </source>
</evidence>
<dbReference type="Pfam" id="PF13087">
    <property type="entry name" value="AAA_12"/>
    <property type="match status" value="1"/>
</dbReference>
<evidence type="ECO:0000256" key="3">
    <source>
        <dbReference type="ARBA" id="ARBA00022801"/>
    </source>
</evidence>
<keyword evidence="10" id="KW-1185">Reference proteome</keyword>
<evidence type="ECO:0000256" key="1">
    <source>
        <dbReference type="ARBA" id="ARBA00007913"/>
    </source>
</evidence>
<sequence length="1007" mass="114992">MINDKSNILNAWITVEQLSEGDIKKNSKEYSQIETSQDYQQFFSQFLSRQKAKKNSGFAIYCGIFPFQEVVDTLRSSYHLAPTNEDLVTSDKFTFALYFNKDFDFLANHFFLTMSGYIRTEGRVPERFYEIEEQIGQWCANQFEELGFHQALEKVFQKYNIEPDDCRVKFIDNLDTADTNLHSFFITDLEKAKASLTPNLERYFGKAVEQRINLDSRKTSSAFNKQALGDILQPLCYPLGRFPSKPDYALSFMQQVAINTTLNDKDTIRSVNGPPGTGKTTLLKDIFAEFIVEQAKIISGYSNPELKGSLVYSEPYKLAPLPENITSKGIVVASSNNGAVQNIVNELPRIDKVEEPEFIKQLLEVDYFTSVVNSEHDSKHTDNAIKNWGCISAEGGNSVNLGKMKSLLEGILAELKSESFESDRAIYVEFNQLYESLFAKRRLIQDIADHYKQLQKLRDEKQALESSFSQDKANKKEQLTEIIKKIDEKDCGLAKEQQSVEQDLDELSHRQEVLESKIQIAKQDDFVLRETKPTFLWLKKLLSFPEVIEYYASLKQSNEKISSFSSQLLSLKNEERQLTLRRSDIIQERNKISTDRQSKQTEYQKWFNNSSNTLSSYSVQIKQLEEKVSQSSIQNIDFSLEYDELQLSNPWFDKDYRIQQSKLFIQALAVRKQFLYDNRKHFEKALWIWFDPKKYQDRENGKGLIQASWDWINFAIPVISTTFASFGRMFSQLGEGGIANLFIDEAGQALPQASVGAIMRSKRVMAVGDPSQIQPVLTLDTNVLGMLAEHYSISDDFLSTTASTQSLIDSTSRYGFEKTNGSWIGIPLWVHRRCKDPMFSISNKISYDSLMVQGIPSRGRGEWINISGTAKDKYVKQQGEYLIDELKRREEDWNDIFIITPFKHVAGKLSSLLKGIGFTKYVSGKPSNVGTVHTFQGKEAKIVYFVLGADSSSKGAARWAVSQANIMNVAATRAKEEFYIIGDKSLYQGLQSPIIKDTLDILNRKSN</sequence>
<keyword evidence="3" id="KW-0378">Hydrolase</keyword>
<proteinExistence type="inferred from homology"/>
<name>A0ABV2FK13_9STRE</name>
<gene>
    <name evidence="9" type="ORF">ABID29_001913</name>
</gene>
<keyword evidence="5" id="KW-0067">ATP-binding</keyword>
<dbReference type="Proteomes" id="UP001549122">
    <property type="component" value="Unassembled WGS sequence"/>
</dbReference>
<comment type="similarity">
    <text evidence="1">Belongs to the DNA2/NAM7 helicase family.</text>
</comment>
<keyword evidence="2" id="KW-0547">Nucleotide-binding</keyword>
<evidence type="ECO:0000256" key="6">
    <source>
        <dbReference type="SAM" id="Coils"/>
    </source>
</evidence>
<dbReference type="PANTHER" id="PTHR43788:SF8">
    <property type="entry name" value="DNA-BINDING PROTEIN SMUBP-2"/>
    <property type="match status" value="1"/>
</dbReference>
<dbReference type="InterPro" id="IPR027417">
    <property type="entry name" value="P-loop_NTPase"/>
</dbReference>
<evidence type="ECO:0000313" key="10">
    <source>
        <dbReference type="Proteomes" id="UP001549122"/>
    </source>
</evidence>
<evidence type="ECO:0000256" key="2">
    <source>
        <dbReference type="ARBA" id="ARBA00022741"/>
    </source>
</evidence>
<dbReference type="InterPro" id="IPR041679">
    <property type="entry name" value="DNA2/NAM7-like_C"/>
</dbReference>
<dbReference type="RefSeq" id="WP_354365922.1">
    <property type="nucleotide sequence ID" value="NZ_JBEPLO010000023.1"/>
</dbReference>
<feature type="coiled-coil region" evidence="6">
    <location>
        <begin position="440"/>
        <end position="524"/>
    </location>
</feature>
<dbReference type="InterPro" id="IPR050534">
    <property type="entry name" value="Coronavir_polyprotein_1ab"/>
</dbReference>
<dbReference type="Gene3D" id="3.40.50.300">
    <property type="entry name" value="P-loop containing nucleotide triphosphate hydrolases"/>
    <property type="match status" value="3"/>
</dbReference>
<evidence type="ECO:0000259" key="7">
    <source>
        <dbReference type="Pfam" id="PF13086"/>
    </source>
</evidence>
<evidence type="ECO:0000313" key="9">
    <source>
        <dbReference type="EMBL" id="MET3558785.1"/>
    </source>
</evidence>
<keyword evidence="4" id="KW-0347">Helicase</keyword>
<reference evidence="9 10" key="1">
    <citation type="submission" date="2024-06" db="EMBL/GenBank/DDBJ databases">
        <title>Genomic Encyclopedia of Type Strains, Phase IV (KMG-IV): sequencing the most valuable type-strain genomes for metagenomic binning, comparative biology and taxonomic classification.</title>
        <authorList>
            <person name="Goeker M."/>
        </authorList>
    </citation>
    <scope>NUCLEOTIDE SEQUENCE [LARGE SCALE GENOMIC DNA]</scope>
    <source>
        <strain evidence="9 10">DSM 28303</strain>
    </source>
</reference>
<accession>A0ABV2FK13</accession>
<keyword evidence="6" id="KW-0175">Coiled coil</keyword>
<dbReference type="SUPFAM" id="SSF52540">
    <property type="entry name" value="P-loop containing nucleoside triphosphate hydrolases"/>
    <property type="match status" value="1"/>
</dbReference>
<protein>
    <recommendedName>
        <fullName evidence="11">ATP-binding protein</fullName>
    </recommendedName>
</protein>
<feature type="domain" description="DNA2/NAM7 helicase helicase" evidence="7">
    <location>
        <begin position="254"/>
        <end position="505"/>
    </location>
</feature>
<comment type="caution">
    <text evidence="9">The sequence shown here is derived from an EMBL/GenBank/DDBJ whole genome shotgun (WGS) entry which is preliminary data.</text>
</comment>
<dbReference type="EMBL" id="JBEPLO010000023">
    <property type="protein sequence ID" value="MET3558785.1"/>
    <property type="molecule type" value="Genomic_DNA"/>
</dbReference>
<dbReference type="PANTHER" id="PTHR43788">
    <property type="entry name" value="DNA2/NAM7 HELICASE FAMILY MEMBER"/>
    <property type="match status" value="1"/>
</dbReference>
<evidence type="ECO:0000259" key="8">
    <source>
        <dbReference type="Pfam" id="PF13087"/>
    </source>
</evidence>